<accession>A0AAV4PB92</accession>
<sequence>MKSTIPTYKANNVTLYLIPPIRLHSKVPAVLRKPFKCATASATKGRTLLQTQWMDSQLQFLACDFVTAQRIHFANIKFEINGLNFGGGSTRKKGIRMDLNLTLDPLLNTMMDFPVFVIVKDK</sequence>
<dbReference type="Proteomes" id="UP001054837">
    <property type="component" value="Unassembled WGS sequence"/>
</dbReference>
<protein>
    <submittedName>
        <fullName evidence="1">Uncharacterized protein</fullName>
    </submittedName>
</protein>
<evidence type="ECO:0000313" key="1">
    <source>
        <dbReference type="EMBL" id="GIX93870.1"/>
    </source>
</evidence>
<reference evidence="1 2" key="1">
    <citation type="submission" date="2021-06" db="EMBL/GenBank/DDBJ databases">
        <title>Caerostris darwini draft genome.</title>
        <authorList>
            <person name="Kono N."/>
            <person name="Arakawa K."/>
        </authorList>
    </citation>
    <scope>NUCLEOTIDE SEQUENCE [LARGE SCALE GENOMIC DNA]</scope>
</reference>
<name>A0AAV4PB92_9ARAC</name>
<organism evidence="1 2">
    <name type="scientific">Caerostris darwini</name>
    <dbReference type="NCBI Taxonomy" id="1538125"/>
    <lineage>
        <taxon>Eukaryota</taxon>
        <taxon>Metazoa</taxon>
        <taxon>Ecdysozoa</taxon>
        <taxon>Arthropoda</taxon>
        <taxon>Chelicerata</taxon>
        <taxon>Arachnida</taxon>
        <taxon>Araneae</taxon>
        <taxon>Araneomorphae</taxon>
        <taxon>Entelegynae</taxon>
        <taxon>Araneoidea</taxon>
        <taxon>Araneidae</taxon>
        <taxon>Caerostris</taxon>
    </lineage>
</organism>
<comment type="caution">
    <text evidence="1">The sequence shown here is derived from an EMBL/GenBank/DDBJ whole genome shotgun (WGS) entry which is preliminary data.</text>
</comment>
<dbReference type="AlphaFoldDB" id="A0AAV4PB92"/>
<gene>
    <name evidence="1" type="ORF">CDAR_179091</name>
</gene>
<proteinExistence type="predicted"/>
<evidence type="ECO:0000313" key="2">
    <source>
        <dbReference type="Proteomes" id="UP001054837"/>
    </source>
</evidence>
<dbReference type="EMBL" id="BPLQ01002550">
    <property type="protein sequence ID" value="GIX93870.1"/>
    <property type="molecule type" value="Genomic_DNA"/>
</dbReference>
<keyword evidence="2" id="KW-1185">Reference proteome</keyword>